<dbReference type="PRINTS" id="PR00080">
    <property type="entry name" value="SDRFAMILY"/>
</dbReference>
<dbReference type="GO" id="GO:0016491">
    <property type="term" value="F:oxidoreductase activity"/>
    <property type="evidence" value="ECO:0007669"/>
    <property type="project" value="UniProtKB-KW"/>
</dbReference>
<dbReference type="Proteomes" id="UP000541535">
    <property type="component" value="Unassembled WGS sequence"/>
</dbReference>
<dbReference type="PANTHER" id="PTHR43639:SF1">
    <property type="entry name" value="SHORT-CHAIN DEHYDROGENASE_REDUCTASE FAMILY PROTEIN"/>
    <property type="match status" value="1"/>
</dbReference>
<dbReference type="PANTHER" id="PTHR43639">
    <property type="entry name" value="OXIDOREDUCTASE, SHORT-CHAIN DEHYDROGENASE/REDUCTASE FAMILY (AFU_ORTHOLOGUE AFUA_5G02870)"/>
    <property type="match status" value="1"/>
</dbReference>
<dbReference type="SUPFAM" id="SSF51735">
    <property type="entry name" value="NAD(P)-binding Rossmann-fold domains"/>
    <property type="match status" value="1"/>
</dbReference>
<dbReference type="Pfam" id="PF13561">
    <property type="entry name" value="adh_short_C2"/>
    <property type="match status" value="1"/>
</dbReference>
<evidence type="ECO:0000256" key="1">
    <source>
        <dbReference type="ARBA" id="ARBA00006484"/>
    </source>
</evidence>
<dbReference type="RefSeq" id="WP_183440166.1">
    <property type="nucleotide sequence ID" value="NZ_JACHXD010000003.1"/>
</dbReference>
<sequence length="246" mass="25276">MDKVVIVTGAGRGIGAAVARRVAREGYAVAVNYQRDAAAAESVVAGIRAAGGKALAVQADVAVPEQVRRLFATVERELGLPTALVNNAGITGRLGKFPEADPVMVEAVFRTNVLGLMDCTRAAIAAFRRGGQGGVVVNVSSTAAASGSPHEYVWYASSKAAVDGFTMGLGKELATEGIRVCGVAPGFALTDIHAAAGEPDRAQRVTSRIPMQRPAQPEEIAEAVAWMLSPAASYVTATTLRCGGGV</sequence>
<comment type="similarity">
    <text evidence="1">Belongs to the short-chain dehydrogenases/reductases (SDR) family.</text>
</comment>
<comment type="caution">
    <text evidence="3">The sequence shown here is derived from an EMBL/GenBank/DDBJ whole genome shotgun (WGS) entry which is preliminary data.</text>
</comment>
<dbReference type="PRINTS" id="PR00081">
    <property type="entry name" value="GDHRDH"/>
</dbReference>
<keyword evidence="4" id="KW-1185">Reference proteome</keyword>
<dbReference type="InterPro" id="IPR036291">
    <property type="entry name" value="NAD(P)-bd_dom_sf"/>
</dbReference>
<proteinExistence type="inferred from homology"/>
<reference evidence="3 4" key="1">
    <citation type="submission" date="2020-08" db="EMBL/GenBank/DDBJ databases">
        <title>Genomic Encyclopedia of Type Strains, Phase III (KMG-III): the genomes of soil and plant-associated and newly described type strains.</title>
        <authorList>
            <person name="Whitman W."/>
        </authorList>
    </citation>
    <scope>NUCLEOTIDE SEQUENCE [LARGE SCALE GENOMIC DNA]</scope>
    <source>
        <strain evidence="3 4">CECT 8897</strain>
    </source>
</reference>
<dbReference type="AlphaFoldDB" id="A0A7W5B859"/>
<accession>A0A7W5B859</accession>
<organism evidence="3 4">
    <name type="scientific">Pseudoduganella violacea</name>
    <dbReference type="NCBI Taxonomy" id="1715466"/>
    <lineage>
        <taxon>Bacteria</taxon>
        <taxon>Pseudomonadati</taxon>
        <taxon>Pseudomonadota</taxon>
        <taxon>Betaproteobacteria</taxon>
        <taxon>Burkholderiales</taxon>
        <taxon>Oxalobacteraceae</taxon>
        <taxon>Telluria group</taxon>
        <taxon>Pseudoduganella</taxon>
    </lineage>
</organism>
<dbReference type="Gene3D" id="3.40.50.720">
    <property type="entry name" value="NAD(P)-binding Rossmann-like Domain"/>
    <property type="match status" value="1"/>
</dbReference>
<protein>
    <submittedName>
        <fullName evidence="3">NAD(P)-dependent dehydrogenase (Short-subunit alcohol dehydrogenase family)</fullName>
    </submittedName>
</protein>
<gene>
    <name evidence="3" type="ORF">FHS03_001249</name>
</gene>
<keyword evidence="2" id="KW-0560">Oxidoreductase</keyword>
<name>A0A7W5B859_9BURK</name>
<dbReference type="InterPro" id="IPR002347">
    <property type="entry name" value="SDR_fam"/>
</dbReference>
<evidence type="ECO:0000313" key="3">
    <source>
        <dbReference type="EMBL" id="MBB3118218.1"/>
    </source>
</evidence>
<evidence type="ECO:0000256" key="2">
    <source>
        <dbReference type="ARBA" id="ARBA00023002"/>
    </source>
</evidence>
<dbReference type="EMBL" id="JACHXD010000003">
    <property type="protein sequence ID" value="MBB3118218.1"/>
    <property type="molecule type" value="Genomic_DNA"/>
</dbReference>
<evidence type="ECO:0000313" key="4">
    <source>
        <dbReference type="Proteomes" id="UP000541535"/>
    </source>
</evidence>
<dbReference type="FunFam" id="3.40.50.720:FF:000173">
    <property type="entry name" value="3-oxoacyl-[acyl-carrier protein] reductase"/>
    <property type="match status" value="1"/>
</dbReference>